<keyword evidence="3" id="KW-1185">Reference proteome</keyword>
<feature type="transmembrane region" description="Helical" evidence="1">
    <location>
        <begin position="135"/>
        <end position="155"/>
    </location>
</feature>
<reference evidence="2" key="2">
    <citation type="submission" date="2023-06" db="EMBL/GenBank/DDBJ databases">
        <authorList>
            <consortium name="Lawrence Berkeley National Laboratory"/>
            <person name="Haridas S."/>
            <person name="Hensen N."/>
            <person name="Bonometti L."/>
            <person name="Westerberg I."/>
            <person name="Brannstrom I.O."/>
            <person name="Guillou S."/>
            <person name="Cros-Aarteil S."/>
            <person name="Calhoun S."/>
            <person name="Kuo A."/>
            <person name="Mondo S."/>
            <person name="Pangilinan J."/>
            <person name="Riley R."/>
            <person name="Labutti K."/>
            <person name="Andreopoulos B."/>
            <person name="Lipzen A."/>
            <person name="Chen C."/>
            <person name="Yanf M."/>
            <person name="Daum C."/>
            <person name="Ng V."/>
            <person name="Clum A."/>
            <person name="Steindorff A."/>
            <person name="Ohm R."/>
            <person name="Martin F."/>
            <person name="Silar P."/>
            <person name="Natvig D."/>
            <person name="Lalanne C."/>
            <person name="Gautier V."/>
            <person name="Ament-Velasquez S.L."/>
            <person name="Kruys A."/>
            <person name="Hutchinson M.I."/>
            <person name="Powell A.J."/>
            <person name="Barry K."/>
            <person name="Miller A.N."/>
            <person name="Grigoriev I.V."/>
            <person name="Debuchy R."/>
            <person name="Gladieux P."/>
            <person name="Thoren M.H."/>
            <person name="Johannesson H."/>
        </authorList>
    </citation>
    <scope>NUCLEOTIDE SEQUENCE</scope>
    <source>
        <strain evidence="2">CBS 314.62</strain>
    </source>
</reference>
<keyword evidence="1" id="KW-1133">Transmembrane helix</keyword>
<accession>A0AAE1CG51</accession>
<sequence>MNKALVFAEQGGGDDRAAVVSRFANLETTSKIQDDTETCRILLYTIKAVAFPLNDEASCEFIKNAVEKAYGDREKELLRKGYQDSVYPAQKRDATTRALDVFEPSSLTLGHRPFVTHPPRTVNIRIWDTDIEEPIWLSPMLLLFAVIGAFVMGSWESSQRQQHLTAAGFMPSIPDADWAFLYATPATLIIAIATITLSLTWYHYLQGFSKSQNPFVIGSAAVVVVCGALTGYTGTETLLQLVPLSIIAGFLLAKVASAGVFGTRDRATLVGMVVPPENQRVQGPRYSPLFSVLMISCPVGVSSSGA</sequence>
<evidence type="ECO:0000256" key="1">
    <source>
        <dbReference type="SAM" id="Phobius"/>
    </source>
</evidence>
<evidence type="ECO:0000313" key="2">
    <source>
        <dbReference type="EMBL" id="KAK3693341.1"/>
    </source>
</evidence>
<keyword evidence="1" id="KW-0472">Membrane</keyword>
<comment type="caution">
    <text evidence="2">The sequence shown here is derived from an EMBL/GenBank/DDBJ whole genome shotgun (WGS) entry which is preliminary data.</text>
</comment>
<protein>
    <submittedName>
        <fullName evidence="2">Uncharacterized protein</fullName>
    </submittedName>
</protein>
<dbReference type="Proteomes" id="UP001270362">
    <property type="component" value="Unassembled WGS sequence"/>
</dbReference>
<dbReference type="AlphaFoldDB" id="A0AAE1CG51"/>
<gene>
    <name evidence="2" type="ORF">B0T22DRAFT_476189</name>
</gene>
<feature type="transmembrane region" description="Helical" evidence="1">
    <location>
        <begin position="214"/>
        <end position="232"/>
    </location>
</feature>
<proteinExistence type="predicted"/>
<name>A0AAE1CG51_9PEZI</name>
<reference evidence="2" key="1">
    <citation type="journal article" date="2023" name="Mol. Phylogenet. Evol.">
        <title>Genome-scale phylogeny and comparative genomics of the fungal order Sordariales.</title>
        <authorList>
            <person name="Hensen N."/>
            <person name="Bonometti L."/>
            <person name="Westerberg I."/>
            <person name="Brannstrom I.O."/>
            <person name="Guillou S."/>
            <person name="Cros-Aarteil S."/>
            <person name="Calhoun S."/>
            <person name="Haridas S."/>
            <person name="Kuo A."/>
            <person name="Mondo S."/>
            <person name="Pangilinan J."/>
            <person name="Riley R."/>
            <person name="LaButti K."/>
            <person name="Andreopoulos B."/>
            <person name="Lipzen A."/>
            <person name="Chen C."/>
            <person name="Yan M."/>
            <person name="Daum C."/>
            <person name="Ng V."/>
            <person name="Clum A."/>
            <person name="Steindorff A."/>
            <person name="Ohm R.A."/>
            <person name="Martin F."/>
            <person name="Silar P."/>
            <person name="Natvig D.O."/>
            <person name="Lalanne C."/>
            <person name="Gautier V."/>
            <person name="Ament-Velasquez S.L."/>
            <person name="Kruys A."/>
            <person name="Hutchinson M.I."/>
            <person name="Powell A.J."/>
            <person name="Barry K."/>
            <person name="Miller A.N."/>
            <person name="Grigoriev I.V."/>
            <person name="Debuchy R."/>
            <person name="Gladieux P."/>
            <person name="Hiltunen Thoren M."/>
            <person name="Johannesson H."/>
        </authorList>
    </citation>
    <scope>NUCLEOTIDE SEQUENCE</scope>
    <source>
        <strain evidence="2">CBS 314.62</strain>
    </source>
</reference>
<evidence type="ECO:0000313" key="3">
    <source>
        <dbReference type="Proteomes" id="UP001270362"/>
    </source>
</evidence>
<organism evidence="2 3">
    <name type="scientific">Podospora appendiculata</name>
    <dbReference type="NCBI Taxonomy" id="314037"/>
    <lineage>
        <taxon>Eukaryota</taxon>
        <taxon>Fungi</taxon>
        <taxon>Dikarya</taxon>
        <taxon>Ascomycota</taxon>
        <taxon>Pezizomycotina</taxon>
        <taxon>Sordariomycetes</taxon>
        <taxon>Sordariomycetidae</taxon>
        <taxon>Sordariales</taxon>
        <taxon>Podosporaceae</taxon>
        <taxon>Podospora</taxon>
    </lineage>
</organism>
<feature type="transmembrane region" description="Helical" evidence="1">
    <location>
        <begin position="238"/>
        <end position="262"/>
    </location>
</feature>
<keyword evidence="1" id="KW-0812">Transmembrane</keyword>
<feature type="transmembrane region" description="Helical" evidence="1">
    <location>
        <begin position="179"/>
        <end position="202"/>
    </location>
</feature>
<dbReference type="EMBL" id="JAULSO010000001">
    <property type="protein sequence ID" value="KAK3693341.1"/>
    <property type="molecule type" value="Genomic_DNA"/>
</dbReference>